<evidence type="ECO:0000256" key="1">
    <source>
        <dbReference type="ARBA" id="ARBA00022837"/>
    </source>
</evidence>
<organism evidence="5 6">
    <name type="scientific">Owenia fusiformis</name>
    <name type="common">Polychaete worm</name>
    <dbReference type="NCBI Taxonomy" id="6347"/>
    <lineage>
        <taxon>Eukaryota</taxon>
        <taxon>Metazoa</taxon>
        <taxon>Spiralia</taxon>
        <taxon>Lophotrochozoa</taxon>
        <taxon>Annelida</taxon>
        <taxon>Polychaeta</taxon>
        <taxon>Sedentaria</taxon>
        <taxon>Canalipalpata</taxon>
        <taxon>Sabellida</taxon>
        <taxon>Oweniida</taxon>
        <taxon>Oweniidae</taxon>
        <taxon>Owenia</taxon>
    </lineage>
</organism>
<keyword evidence="6" id="KW-1185">Reference proteome</keyword>
<feature type="compositionally biased region" description="Low complexity" evidence="3">
    <location>
        <begin position="495"/>
        <end position="509"/>
    </location>
</feature>
<keyword evidence="1" id="KW-0106">Calcium</keyword>
<feature type="compositionally biased region" description="Polar residues" evidence="3">
    <location>
        <begin position="510"/>
        <end position="524"/>
    </location>
</feature>
<protein>
    <recommendedName>
        <fullName evidence="4">EF-hand domain-containing protein</fullName>
    </recommendedName>
</protein>
<reference evidence="5" key="1">
    <citation type="submission" date="2022-03" db="EMBL/GenBank/DDBJ databases">
        <authorList>
            <person name="Martin C."/>
        </authorList>
    </citation>
    <scope>NUCLEOTIDE SEQUENCE</scope>
</reference>
<dbReference type="InterPro" id="IPR019536">
    <property type="entry name" value="USHBP1_PDZ-bd"/>
</dbReference>
<feature type="compositionally biased region" description="Polar residues" evidence="3">
    <location>
        <begin position="343"/>
        <end position="353"/>
    </location>
</feature>
<dbReference type="PANTHER" id="PTHR23347:SF6">
    <property type="entry name" value="FI17904P1"/>
    <property type="match status" value="1"/>
</dbReference>
<dbReference type="PROSITE" id="PS50222">
    <property type="entry name" value="EF_HAND_2"/>
    <property type="match status" value="1"/>
</dbReference>
<name>A0A8S4P0L2_OWEFU</name>
<dbReference type="PROSITE" id="PS00018">
    <property type="entry name" value="EF_HAND_1"/>
    <property type="match status" value="1"/>
</dbReference>
<gene>
    <name evidence="5" type="ORF">OFUS_LOCUS13576</name>
</gene>
<evidence type="ECO:0000313" key="6">
    <source>
        <dbReference type="Proteomes" id="UP000749559"/>
    </source>
</evidence>
<sequence>MQRNVHLFPSRGKQFQLDSSNGTTDSESTEDEERLRKLFQTFDKNHDGLIDSSDLLQLCRRLNMEDVYTEISEQLGMENNSKVSFQRFMNCRLQLGPANEDDSDAYCDKFEADLDRDLEGIEPPVRRKLQWPPVRANHEAENTRTESPRVWQEPVRANHEAENNRTESPRVWQAGSDNSLTRPESLDYDSGAQDLTHEPNSLYKLMQHHEPEIFQRFVSSPEDVGTTSMLDMANSLHLAALTSLKGEIIDLNNQLQLVTADKTLIEKQLNRTQSEKLRIQRECEDRTEEQSCRYEERIIELHSVIAELRKKIERHHISVIREEDEFEEGSEDNRGSADDALSANENNANDSRPGSSLGGLGGNDLTSALSRVVTELESTVDRSAHITRQQDVDSDDDIPDNVGDAGSIEEQAMQACREMEELRISPGVTCSEQCTYRQQLVTLEAENLGLQEQIGRQEADLNKFKAQIGSVREERDRLKRKVREMQTRIQSLEVSTSPFSSRTSTPTKSHVINPTTGERSSSSYSEQLPVAKIAELKKLKTGNIDRQVLGAEMSSTGLPNAKMAEHLAQNLQSNVHEIASQNGSEMTENKVQEFEIEVERLNSRIDHLKSQNDYLGITLEESKSHSNRLTELIGKYESNNTALQLAMNYSDHAIETYEVLIALLESDKGLLLANCRAAGIGNLPCDSSHNSEPTDVQSILHRAHSFKKMSENAARQVLQKLDRSCGVHNPGLVAQPWDDLSTTSRTASTASSTGSSADMESSFSKMDEQRLRDYVQQLKNDRSAVKLTVLELESVHLDPLQSPVGPTNHDTQRLDLENAVLMQELMAMKEEKAEYKAQNYLLDKENRSLQLRLNGKESQEQAYIVQIEHLKSEVEEQSDTGYKKDDIDFSTPSITLAELRSQTSSEIALDLQESLKREKKLKSRVHELVSTLEKLSKNSEIRHQQSAEFVSDLKRANSALVTAFEKAKKKYQSRVKKLEQQMKHTADKYETQMRLLKQRIMALEGDGCRPLANETSL</sequence>
<evidence type="ECO:0000256" key="3">
    <source>
        <dbReference type="SAM" id="MobiDB-lite"/>
    </source>
</evidence>
<keyword evidence="2" id="KW-0175">Coiled coil</keyword>
<feature type="domain" description="EF-hand" evidence="4">
    <location>
        <begin position="30"/>
        <end position="65"/>
    </location>
</feature>
<feature type="region of interest" description="Disordered" evidence="3">
    <location>
        <begin position="121"/>
        <end position="195"/>
    </location>
</feature>
<dbReference type="OrthoDB" id="6256369at2759"/>
<evidence type="ECO:0000313" key="5">
    <source>
        <dbReference type="EMBL" id="CAH1787962.1"/>
    </source>
</evidence>
<evidence type="ECO:0000256" key="2">
    <source>
        <dbReference type="SAM" id="Coils"/>
    </source>
</evidence>
<accession>A0A8S4P0L2</accession>
<dbReference type="Pfam" id="PF13405">
    <property type="entry name" value="EF-hand_6"/>
    <property type="match status" value="1"/>
</dbReference>
<feature type="compositionally biased region" description="Basic and acidic residues" evidence="3">
    <location>
        <begin position="136"/>
        <end position="147"/>
    </location>
</feature>
<dbReference type="InterPro" id="IPR002048">
    <property type="entry name" value="EF_hand_dom"/>
</dbReference>
<dbReference type="AlphaFoldDB" id="A0A8S4P0L2"/>
<feature type="coiled-coil region" evidence="2">
    <location>
        <begin position="811"/>
        <end position="838"/>
    </location>
</feature>
<evidence type="ECO:0000259" key="4">
    <source>
        <dbReference type="PROSITE" id="PS50222"/>
    </source>
</evidence>
<feature type="region of interest" description="Disordered" evidence="3">
    <location>
        <begin position="736"/>
        <end position="766"/>
    </location>
</feature>
<feature type="region of interest" description="Disordered" evidence="3">
    <location>
        <begin position="1"/>
        <end position="31"/>
    </location>
</feature>
<dbReference type="SUPFAM" id="SSF47473">
    <property type="entry name" value="EF-hand"/>
    <property type="match status" value="1"/>
</dbReference>
<feature type="coiled-coil region" evidence="2">
    <location>
        <begin position="918"/>
        <end position="1006"/>
    </location>
</feature>
<dbReference type="PANTHER" id="PTHR23347">
    <property type="entry name" value="COLORECTAL MUTANT CANCER PROTEIN MCC PROTEIN -RELATED"/>
    <property type="match status" value="1"/>
</dbReference>
<dbReference type="GO" id="GO:0005509">
    <property type="term" value="F:calcium ion binding"/>
    <property type="evidence" value="ECO:0007669"/>
    <property type="project" value="InterPro"/>
</dbReference>
<dbReference type="InterPro" id="IPR018247">
    <property type="entry name" value="EF_Hand_1_Ca_BS"/>
</dbReference>
<feature type="region of interest" description="Disordered" evidence="3">
    <location>
        <begin position="323"/>
        <end position="363"/>
    </location>
</feature>
<feature type="compositionally biased region" description="Basic and acidic residues" evidence="3">
    <location>
        <begin position="382"/>
        <end position="391"/>
    </location>
</feature>
<dbReference type="Gene3D" id="1.10.238.10">
    <property type="entry name" value="EF-hand"/>
    <property type="match status" value="1"/>
</dbReference>
<dbReference type="Proteomes" id="UP000749559">
    <property type="component" value="Unassembled WGS sequence"/>
</dbReference>
<dbReference type="Pfam" id="PF10506">
    <property type="entry name" value="USHBP1_PDZ-bd"/>
    <property type="match status" value="2"/>
</dbReference>
<feature type="coiled-coil region" evidence="2">
    <location>
        <begin position="584"/>
        <end position="611"/>
    </location>
</feature>
<dbReference type="EMBL" id="CAIIXF020000007">
    <property type="protein sequence ID" value="CAH1787962.1"/>
    <property type="molecule type" value="Genomic_DNA"/>
</dbReference>
<feature type="compositionally biased region" description="Basic and acidic residues" evidence="3">
    <location>
        <begin position="156"/>
        <end position="168"/>
    </location>
</feature>
<dbReference type="InterPro" id="IPR040171">
    <property type="entry name" value="USBP1-like"/>
</dbReference>
<feature type="region of interest" description="Disordered" evidence="3">
    <location>
        <begin position="491"/>
        <end position="524"/>
    </location>
</feature>
<feature type="compositionally biased region" description="Low complexity" evidence="3">
    <location>
        <begin position="741"/>
        <end position="757"/>
    </location>
</feature>
<dbReference type="SMART" id="SM00054">
    <property type="entry name" value="EFh"/>
    <property type="match status" value="1"/>
</dbReference>
<proteinExistence type="predicted"/>
<dbReference type="InterPro" id="IPR011992">
    <property type="entry name" value="EF-hand-dom_pair"/>
</dbReference>
<feature type="region of interest" description="Disordered" evidence="3">
    <location>
        <begin position="382"/>
        <end position="404"/>
    </location>
</feature>
<comment type="caution">
    <text evidence="5">The sequence shown here is derived from an EMBL/GenBank/DDBJ whole genome shotgun (WGS) entry which is preliminary data.</text>
</comment>